<feature type="region of interest" description="Disordered" evidence="2">
    <location>
        <begin position="218"/>
        <end position="245"/>
    </location>
</feature>
<feature type="region of interest" description="Disordered" evidence="2">
    <location>
        <begin position="393"/>
        <end position="436"/>
    </location>
</feature>
<feature type="compositionally biased region" description="Basic and acidic residues" evidence="2">
    <location>
        <begin position="223"/>
        <end position="240"/>
    </location>
</feature>
<feature type="coiled-coil region" evidence="1">
    <location>
        <begin position="606"/>
        <end position="644"/>
    </location>
</feature>
<gene>
    <name evidence="3" type="ORF">KGF57_000765</name>
</gene>
<feature type="compositionally biased region" description="Polar residues" evidence="2">
    <location>
        <begin position="817"/>
        <end position="836"/>
    </location>
</feature>
<dbReference type="EMBL" id="JAIHNG010000044">
    <property type="protein sequence ID" value="KAI5965499.1"/>
    <property type="molecule type" value="Genomic_DNA"/>
</dbReference>
<feature type="compositionally biased region" description="Low complexity" evidence="2">
    <location>
        <begin position="421"/>
        <end position="433"/>
    </location>
</feature>
<protein>
    <submittedName>
        <fullName evidence="3">Uncharacterized protein</fullName>
    </submittedName>
</protein>
<dbReference type="Proteomes" id="UP001204833">
    <property type="component" value="Unassembled WGS sequence"/>
</dbReference>
<evidence type="ECO:0000256" key="1">
    <source>
        <dbReference type="SAM" id="Coils"/>
    </source>
</evidence>
<feature type="region of interest" description="Disordered" evidence="2">
    <location>
        <begin position="653"/>
        <end position="702"/>
    </location>
</feature>
<accession>A0AAD5BID1</accession>
<dbReference type="AlphaFoldDB" id="A0AAD5BID1"/>
<evidence type="ECO:0000256" key="2">
    <source>
        <dbReference type="SAM" id="MobiDB-lite"/>
    </source>
</evidence>
<feature type="compositionally biased region" description="Low complexity" evidence="2">
    <location>
        <begin position="664"/>
        <end position="680"/>
    </location>
</feature>
<sequence length="900" mass="101074">MHSLHLPKEKKTLTSGLKLRLRLRLRLRLNKYFESNVYTSGGRFDPHRHILKTQMSRSIKAFLAKIVNSFRLNDNYRSCNVKFMTSSNEGCILSRNFLDSYYSNQFKSSRIIVTRHSVDKMKMFTIMTSSKPVPVANATNQLVPDHSKSETNDDHHHHQHHHPNHHHEHHEHHHEHQHPNHHHQHPNHHHHHHQDQNHHVNNEIQNEKVSKQHITLNLETENNEVHVDDSVPMETKEDRSSQLVDKSVSEYANSAEIGRQKEDNSQVDPLVRELDELFAYFEAEAGWSGRVPDEADLNAVEVDEDDSPIAPLRIRRREPVAPVAPVEDDTPITPLRIKKHKPVAPVEAIEKAGPIAPSELTDSEAFEAISEAPLSVARSPVHKIVELAVPEVTDSVDMTEKKSPPELEKSEGEQHLKSVDNNNNNNNNSNENENVADCKETCLAPPETVPVASDLKPKAKWKARLSQKWSKIGSAMKSKVEDKQTANCETRGTDNSEKPPFKDKLRSLFGKKRMRFETTGEVVVLFDADDYKDEDQELFVVDDEAEECCTATNTTRVDDPGANSNSGAIELPIENRDSNEVTGTVVEGNNENAQHEVEASPSVSTCSKAELELKAVKEELALTKEILELTRQELRLTREDLELTRIKAEAVGSETKPACLERQAAAPGSEAAAPESEIPELITVPPPPRPATQDIPMKGKNARLKRIWSKVKKPFKKRARVADATVNAQDCDDDLLSPYAGHELNHPHSEHAMISPAIDTAEAGCENEGATADVSDVCKKGKRKGRKKRKRTDKPGEEEMPAESGSASEFEEIDLSEPQTGNSQLGNNGTGVQDTGQEWRTKHIDTPCEVDESSSVAWLFERTAPAPERYERRVWMMDSERGCISVDDDEVEQAEFIGPT</sequence>
<feature type="compositionally biased region" description="Basic and acidic residues" evidence="2">
    <location>
        <begin position="491"/>
        <end position="501"/>
    </location>
</feature>
<feature type="compositionally biased region" description="Basic residues" evidence="2">
    <location>
        <begin position="157"/>
        <end position="193"/>
    </location>
</feature>
<feature type="region of interest" description="Disordered" evidence="2">
    <location>
        <begin position="143"/>
        <end position="199"/>
    </location>
</feature>
<organism evidence="3 4">
    <name type="scientific">Candida theae</name>
    <dbReference type="NCBI Taxonomy" id="1198502"/>
    <lineage>
        <taxon>Eukaryota</taxon>
        <taxon>Fungi</taxon>
        <taxon>Dikarya</taxon>
        <taxon>Ascomycota</taxon>
        <taxon>Saccharomycotina</taxon>
        <taxon>Pichiomycetes</taxon>
        <taxon>Debaryomycetaceae</taxon>
        <taxon>Candida/Lodderomyces clade</taxon>
        <taxon>Candida</taxon>
    </lineage>
</organism>
<feature type="region of interest" description="Disordered" evidence="2">
    <location>
        <begin position="552"/>
        <end position="578"/>
    </location>
</feature>
<feature type="compositionally biased region" description="Basic residues" evidence="2">
    <location>
        <begin position="780"/>
        <end position="792"/>
    </location>
</feature>
<reference evidence="3 4" key="1">
    <citation type="journal article" date="2022" name="DNA Res.">
        <title>Genome analysis of five recently described species of the CUG-Ser clade uncovers Candida theae as a new hybrid lineage with pathogenic potential in the Candida parapsilosis species complex.</title>
        <authorList>
            <person name="Mixao V."/>
            <person name="Del Olmo V."/>
            <person name="Hegedusova E."/>
            <person name="Saus E."/>
            <person name="Pryszcz L."/>
            <person name="Cillingova A."/>
            <person name="Nosek J."/>
            <person name="Gabaldon T."/>
        </authorList>
    </citation>
    <scope>NUCLEOTIDE SEQUENCE [LARGE SCALE GENOMIC DNA]</scope>
    <source>
        <strain evidence="3 4">CBS 12239</strain>
    </source>
</reference>
<proteinExistence type="predicted"/>
<keyword evidence="1" id="KW-0175">Coiled coil</keyword>
<keyword evidence="4" id="KW-1185">Reference proteome</keyword>
<name>A0AAD5BID1_9ASCO</name>
<dbReference type="GeneID" id="76148824"/>
<dbReference type="RefSeq" id="XP_051610763.1">
    <property type="nucleotide sequence ID" value="XM_051755267.1"/>
</dbReference>
<feature type="compositionally biased region" description="Basic and acidic residues" evidence="2">
    <location>
        <begin position="398"/>
        <end position="418"/>
    </location>
</feature>
<evidence type="ECO:0000313" key="4">
    <source>
        <dbReference type="Proteomes" id="UP001204833"/>
    </source>
</evidence>
<feature type="region of interest" description="Disordered" evidence="2">
    <location>
        <begin position="778"/>
        <end position="840"/>
    </location>
</feature>
<feature type="compositionally biased region" description="Basic and acidic residues" evidence="2">
    <location>
        <begin position="145"/>
        <end position="156"/>
    </location>
</feature>
<evidence type="ECO:0000313" key="3">
    <source>
        <dbReference type="EMBL" id="KAI5965499.1"/>
    </source>
</evidence>
<comment type="caution">
    <text evidence="3">The sequence shown here is derived from an EMBL/GenBank/DDBJ whole genome shotgun (WGS) entry which is preliminary data.</text>
</comment>
<feature type="region of interest" description="Disordered" evidence="2">
    <location>
        <begin position="475"/>
        <end position="501"/>
    </location>
</feature>